<keyword evidence="1" id="KW-0560">Oxidoreductase</keyword>
<proteinExistence type="predicted"/>
<dbReference type="EMBL" id="AP026867">
    <property type="protein sequence ID" value="BDS13649.1"/>
    <property type="molecule type" value="Genomic_DNA"/>
</dbReference>
<dbReference type="Pfam" id="PF00248">
    <property type="entry name" value="Aldo_ket_red"/>
    <property type="match status" value="1"/>
</dbReference>
<feature type="domain" description="NADP-dependent oxidoreductase" evidence="2">
    <location>
        <begin position="10"/>
        <end position="252"/>
    </location>
</feature>
<accession>A0A915YI76</accession>
<dbReference type="PANTHER" id="PTHR43364">
    <property type="entry name" value="NADH-SPECIFIC METHYLGLYOXAL REDUCTASE-RELATED"/>
    <property type="match status" value="1"/>
</dbReference>
<gene>
    <name evidence="3" type="ORF">AsAng_0043880</name>
</gene>
<organism evidence="3 4">
    <name type="scientific">Aureispira anguillae</name>
    <dbReference type="NCBI Taxonomy" id="2864201"/>
    <lineage>
        <taxon>Bacteria</taxon>
        <taxon>Pseudomonadati</taxon>
        <taxon>Bacteroidota</taxon>
        <taxon>Saprospiria</taxon>
        <taxon>Saprospirales</taxon>
        <taxon>Saprospiraceae</taxon>
        <taxon>Aureispira</taxon>
    </lineage>
</organism>
<protein>
    <submittedName>
        <fullName evidence="3">Aldo/keto reductase</fullName>
    </submittedName>
</protein>
<dbReference type="SUPFAM" id="SSF51430">
    <property type="entry name" value="NAD(P)-linked oxidoreductase"/>
    <property type="match status" value="1"/>
</dbReference>
<reference evidence="3" key="1">
    <citation type="submission" date="2022-09" db="EMBL/GenBank/DDBJ databases">
        <title>Aureispira anguillicida sp. nov., isolated from Leptocephalus of Japanese eel Anguilla japonica.</title>
        <authorList>
            <person name="Yuasa K."/>
            <person name="Mekata T."/>
            <person name="Ikunari K."/>
        </authorList>
    </citation>
    <scope>NUCLEOTIDE SEQUENCE</scope>
    <source>
        <strain evidence="3">EL160426</strain>
    </source>
</reference>
<dbReference type="Gene3D" id="3.20.20.100">
    <property type="entry name" value="NADP-dependent oxidoreductase domain"/>
    <property type="match status" value="1"/>
</dbReference>
<dbReference type="Proteomes" id="UP001060919">
    <property type="component" value="Chromosome"/>
</dbReference>
<dbReference type="GO" id="GO:0016491">
    <property type="term" value="F:oxidoreductase activity"/>
    <property type="evidence" value="ECO:0007669"/>
    <property type="project" value="UniProtKB-KW"/>
</dbReference>
<dbReference type="AlphaFoldDB" id="A0A915YI76"/>
<dbReference type="PANTHER" id="PTHR43364:SF4">
    <property type="entry name" value="NAD(P)-LINKED OXIDOREDUCTASE SUPERFAMILY PROTEIN"/>
    <property type="match status" value="1"/>
</dbReference>
<dbReference type="GO" id="GO:0005829">
    <property type="term" value="C:cytosol"/>
    <property type="evidence" value="ECO:0007669"/>
    <property type="project" value="TreeGrafter"/>
</dbReference>
<dbReference type="InterPro" id="IPR050523">
    <property type="entry name" value="AKR_Detox_Biosynth"/>
</dbReference>
<evidence type="ECO:0000313" key="3">
    <source>
        <dbReference type="EMBL" id="BDS13649.1"/>
    </source>
</evidence>
<sequence length="429" mass="49163">MVEITNLSSVGIGTYRMGIEDRIHFDALHTAVKHGYNLIDTATNYSRGESEVLIGQFIQQYPEYSKQLFIVSKAGYIPSKNLQTKAFAGFLEQNVAEIAVIENDFEYSLDPNFIAYQLENSLRKLNREYIDVYLLHNPERYLQSKNLNSPTQLYQSITKAFELLEEKVEEGKIRYYGVSSNCMFNPQAKGAIDCARLLEIAASIRNKHHFKFIQFPFNFKEKMALEMHYDKQSLLAFAKDNGLITIGNRPLNMNENGFEFRLVTHEKELSDLNAIAAKACIELFLKEVNQRVAKLTNGESKGSDFEPIQLLEKYYTNFKSKGAVDAFFAAQMNPFLTTIFEEDWQQFEPMLNELHRYTVLYALQAQTNKTRQFLAALEEEGTSIKENSVLTACHAYLNESLLDHVLVGLRKPAYVLALNGEFNRVMSMS</sequence>
<dbReference type="RefSeq" id="WP_264788905.1">
    <property type="nucleotide sequence ID" value="NZ_AP026867.1"/>
</dbReference>
<keyword evidence="4" id="KW-1185">Reference proteome</keyword>
<dbReference type="InterPro" id="IPR023210">
    <property type="entry name" value="NADP_OxRdtase_dom"/>
</dbReference>
<evidence type="ECO:0000256" key="1">
    <source>
        <dbReference type="ARBA" id="ARBA00023002"/>
    </source>
</evidence>
<evidence type="ECO:0000313" key="4">
    <source>
        <dbReference type="Proteomes" id="UP001060919"/>
    </source>
</evidence>
<dbReference type="CDD" id="cd19099">
    <property type="entry name" value="AKR_unchar"/>
    <property type="match status" value="1"/>
</dbReference>
<evidence type="ECO:0000259" key="2">
    <source>
        <dbReference type="Pfam" id="PF00248"/>
    </source>
</evidence>
<dbReference type="InterPro" id="IPR036812">
    <property type="entry name" value="NAD(P)_OxRdtase_dom_sf"/>
</dbReference>
<dbReference type="KEGG" id="aup:AsAng_0043880"/>
<name>A0A915YI76_9BACT</name>